<feature type="non-terminal residue" evidence="2">
    <location>
        <position position="1"/>
    </location>
</feature>
<proteinExistence type="predicted"/>
<evidence type="ECO:0008006" key="4">
    <source>
        <dbReference type="Google" id="ProtNLM"/>
    </source>
</evidence>
<evidence type="ECO:0000313" key="3">
    <source>
        <dbReference type="Proteomes" id="UP001596956"/>
    </source>
</evidence>
<dbReference type="Proteomes" id="UP001596956">
    <property type="component" value="Unassembled WGS sequence"/>
</dbReference>
<keyword evidence="3" id="KW-1185">Reference proteome</keyword>
<sequence>RAKAGVPSGLARALVGGLALLVFLGVVVAAWEIGTTMSGGAGGDEDPGGQTAAGNEDEQAELTALEPQSADGFDPLGDDGDEHNDIAGQAIDGQPTTAWNTQGYATADLGGLKSGVGLRVSLDQSAEVHEVSLNLGQGPHDVEILVGDSEDPAALGAGDSPAAAKSGAQGEVEFELAEPAEGRYVVVWFTSLPQDGSRYRGIVNEVELRGKT</sequence>
<comment type="caution">
    <text evidence="2">The sequence shown here is derived from an EMBL/GenBank/DDBJ whole genome shotgun (WGS) entry which is preliminary data.</text>
</comment>
<dbReference type="InterPro" id="IPR008979">
    <property type="entry name" value="Galactose-bd-like_sf"/>
</dbReference>
<dbReference type="EMBL" id="JBHTHR010000001">
    <property type="protein sequence ID" value="MFD0799710.1"/>
    <property type="molecule type" value="Genomic_DNA"/>
</dbReference>
<reference evidence="3" key="1">
    <citation type="journal article" date="2019" name="Int. J. Syst. Evol. Microbiol.">
        <title>The Global Catalogue of Microorganisms (GCM) 10K type strain sequencing project: providing services to taxonomists for standard genome sequencing and annotation.</title>
        <authorList>
            <consortium name="The Broad Institute Genomics Platform"/>
            <consortium name="The Broad Institute Genome Sequencing Center for Infectious Disease"/>
            <person name="Wu L."/>
            <person name="Ma J."/>
        </authorList>
    </citation>
    <scope>NUCLEOTIDE SEQUENCE [LARGE SCALE GENOMIC DNA]</scope>
    <source>
        <strain evidence="3">CCUG 63369</strain>
    </source>
</reference>
<protein>
    <recommendedName>
        <fullName evidence="4">Serine/threonine protein kinase</fullName>
    </recommendedName>
</protein>
<dbReference type="SUPFAM" id="SSF49785">
    <property type="entry name" value="Galactose-binding domain-like"/>
    <property type="match status" value="1"/>
</dbReference>
<accession>A0ABW3B988</accession>
<name>A0ABW3B988_9ACTN</name>
<dbReference type="Gene3D" id="2.60.120.260">
    <property type="entry name" value="Galactose-binding domain-like"/>
    <property type="match status" value="1"/>
</dbReference>
<organism evidence="2 3">
    <name type="scientific">Streptomonospora algeriensis</name>
    <dbReference type="NCBI Taxonomy" id="995084"/>
    <lineage>
        <taxon>Bacteria</taxon>
        <taxon>Bacillati</taxon>
        <taxon>Actinomycetota</taxon>
        <taxon>Actinomycetes</taxon>
        <taxon>Streptosporangiales</taxon>
        <taxon>Nocardiopsidaceae</taxon>
        <taxon>Streptomonospora</taxon>
    </lineage>
</organism>
<evidence type="ECO:0000313" key="2">
    <source>
        <dbReference type="EMBL" id="MFD0799710.1"/>
    </source>
</evidence>
<evidence type="ECO:0000256" key="1">
    <source>
        <dbReference type="SAM" id="MobiDB-lite"/>
    </source>
</evidence>
<feature type="region of interest" description="Disordered" evidence="1">
    <location>
        <begin position="38"/>
        <end position="95"/>
    </location>
</feature>
<gene>
    <name evidence="2" type="ORF">ACFQZU_00005</name>
</gene>